<dbReference type="Proteomes" id="UP000809349">
    <property type="component" value="Unassembled WGS sequence"/>
</dbReference>
<reference evidence="3 4" key="2">
    <citation type="submission" date="2021-08" db="EMBL/GenBank/DDBJ databases">
        <title>Massilia sp. R798.</title>
        <authorList>
            <person name="Baek J.H."/>
            <person name="Jung H.S."/>
            <person name="Kim K.R."/>
            <person name="Jeon C.O."/>
        </authorList>
    </citation>
    <scope>NUCLEOTIDE SEQUENCE [LARGE SCALE GENOMIC DNA]</scope>
    <source>
        <strain evidence="3 4">R798</strain>
    </source>
</reference>
<dbReference type="EMBL" id="JAFBIL020000003">
    <property type="protein sequence ID" value="MBZ2207299.1"/>
    <property type="molecule type" value="Genomic_DNA"/>
</dbReference>
<evidence type="ECO:0000256" key="2">
    <source>
        <dbReference type="SAM" id="SignalP"/>
    </source>
</evidence>
<proteinExistence type="predicted"/>
<sequence>MTQRKSIAIGLMAALPFAALAQSAPAKSDPLDAKAAVTATAYQSAFADYVSAASLDNETSPDKVWRAANDKVAQAEGHSGHHGSHGMPPAEPMKPAPVKQAPVDHSNH</sequence>
<reference evidence="3 4" key="1">
    <citation type="submission" date="2021-01" db="EMBL/GenBank/DDBJ databases">
        <authorList>
            <person name="Ruan W."/>
            <person name="Khan S.A."/>
            <person name="Jeon C.O."/>
        </authorList>
    </citation>
    <scope>NUCLEOTIDE SEQUENCE [LARGE SCALE GENOMIC DNA]</scope>
    <source>
        <strain evidence="3 4">R798</strain>
    </source>
</reference>
<gene>
    <name evidence="3" type="ORF">I4X03_008500</name>
</gene>
<accession>A0ABS7SMG2</accession>
<evidence type="ECO:0000313" key="3">
    <source>
        <dbReference type="EMBL" id="MBZ2207299.1"/>
    </source>
</evidence>
<feature type="region of interest" description="Disordered" evidence="1">
    <location>
        <begin position="70"/>
        <end position="108"/>
    </location>
</feature>
<comment type="caution">
    <text evidence="3">The sequence shown here is derived from an EMBL/GenBank/DDBJ whole genome shotgun (WGS) entry which is preliminary data.</text>
</comment>
<feature type="chain" id="PRO_5046308570" description="DUF4148 domain-containing protein" evidence="2">
    <location>
        <begin position="22"/>
        <end position="108"/>
    </location>
</feature>
<evidence type="ECO:0000313" key="4">
    <source>
        <dbReference type="Proteomes" id="UP000809349"/>
    </source>
</evidence>
<protein>
    <recommendedName>
        <fullName evidence="5">DUF4148 domain-containing protein</fullName>
    </recommendedName>
</protein>
<evidence type="ECO:0000256" key="1">
    <source>
        <dbReference type="SAM" id="MobiDB-lite"/>
    </source>
</evidence>
<name>A0ABS7SMG2_9BURK</name>
<organism evidence="3 4">
    <name type="scientific">Massilia soli</name>
    <dbReference type="NCBI Taxonomy" id="2792854"/>
    <lineage>
        <taxon>Bacteria</taxon>
        <taxon>Pseudomonadati</taxon>
        <taxon>Pseudomonadota</taxon>
        <taxon>Betaproteobacteria</taxon>
        <taxon>Burkholderiales</taxon>
        <taxon>Oxalobacteraceae</taxon>
        <taxon>Telluria group</taxon>
        <taxon>Massilia</taxon>
    </lineage>
</organism>
<evidence type="ECO:0008006" key="5">
    <source>
        <dbReference type="Google" id="ProtNLM"/>
    </source>
</evidence>
<feature type="signal peptide" evidence="2">
    <location>
        <begin position="1"/>
        <end position="21"/>
    </location>
</feature>
<keyword evidence="2" id="KW-0732">Signal</keyword>
<keyword evidence="4" id="KW-1185">Reference proteome</keyword>
<dbReference type="RefSeq" id="WP_223467794.1">
    <property type="nucleotide sequence ID" value="NZ_JAFBIL020000003.1"/>
</dbReference>